<comment type="caution">
    <text evidence="1">The sequence shown here is derived from an EMBL/GenBank/DDBJ whole genome shotgun (WGS) entry which is preliminary data.</text>
</comment>
<sequence>MIKTGFALVSKGAWKMTTMANTFEWHFVLREGSGSHKAEERDDDDEEDTDMGIATPPLPPVFSHSKVHNPIPIAHKSNFANSMSKTSTKVSSVFSNGFERSAVTHQEQQQQQQHITQQIRRDKLRVQGFEPPPPLVAIEEEESGGLPVYETAGMLSEMFNFGPGATTAAELLEHQLPSNYRNPRPATAVTG</sequence>
<dbReference type="AlphaFoldDB" id="A0A438GM96"/>
<name>A0A438GM96_VITVI</name>
<proteinExistence type="predicted"/>
<accession>A0A438GM96</accession>
<protein>
    <submittedName>
        <fullName evidence="1">Uncharacterized protein</fullName>
    </submittedName>
</protein>
<dbReference type="EMBL" id="QGNW01000395">
    <property type="protein sequence ID" value="RVW73302.1"/>
    <property type="molecule type" value="Genomic_DNA"/>
</dbReference>
<gene>
    <name evidence="1" type="ORF">CK203_050402</name>
</gene>
<reference evidence="1 2" key="1">
    <citation type="journal article" date="2018" name="PLoS Genet.">
        <title>Population sequencing reveals clonal diversity and ancestral inbreeding in the grapevine cultivar Chardonnay.</title>
        <authorList>
            <person name="Roach M.J."/>
            <person name="Johnson D.L."/>
            <person name="Bohlmann J."/>
            <person name="van Vuuren H.J."/>
            <person name="Jones S.J."/>
            <person name="Pretorius I.S."/>
            <person name="Schmidt S.A."/>
            <person name="Borneman A.R."/>
        </authorList>
    </citation>
    <scope>NUCLEOTIDE SEQUENCE [LARGE SCALE GENOMIC DNA]</scope>
    <source>
        <strain evidence="2">cv. Chardonnay</strain>
        <tissue evidence="1">Leaf</tissue>
    </source>
</reference>
<evidence type="ECO:0000313" key="1">
    <source>
        <dbReference type="EMBL" id="RVW73302.1"/>
    </source>
</evidence>
<evidence type="ECO:0000313" key="2">
    <source>
        <dbReference type="Proteomes" id="UP000288805"/>
    </source>
</evidence>
<dbReference type="Proteomes" id="UP000288805">
    <property type="component" value="Unassembled WGS sequence"/>
</dbReference>
<organism evidence="1 2">
    <name type="scientific">Vitis vinifera</name>
    <name type="common">Grape</name>
    <dbReference type="NCBI Taxonomy" id="29760"/>
    <lineage>
        <taxon>Eukaryota</taxon>
        <taxon>Viridiplantae</taxon>
        <taxon>Streptophyta</taxon>
        <taxon>Embryophyta</taxon>
        <taxon>Tracheophyta</taxon>
        <taxon>Spermatophyta</taxon>
        <taxon>Magnoliopsida</taxon>
        <taxon>eudicotyledons</taxon>
        <taxon>Gunneridae</taxon>
        <taxon>Pentapetalae</taxon>
        <taxon>rosids</taxon>
        <taxon>Vitales</taxon>
        <taxon>Vitaceae</taxon>
        <taxon>Viteae</taxon>
        <taxon>Vitis</taxon>
    </lineage>
</organism>